<dbReference type="Gene3D" id="3.30.360.10">
    <property type="entry name" value="Dihydrodipicolinate Reductase, domain 2"/>
    <property type="match status" value="1"/>
</dbReference>
<dbReference type="PANTHER" id="PTHR43818:SF11">
    <property type="entry name" value="BCDNA.GH03377"/>
    <property type="match status" value="1"/>
</dbReference>
<evidence type="ECO:0000313" key="7">
    <source>
        <dbReference type="Proteomes" id="UP000280008"/>
    </source>
</evidence>
<reference evidence="6 7" key="1">
    <citation type="submission" date="2018-10" db="EMBL/GenBank/DDBJ databases">
        <title>Sequencing the genomes of 1000 actinobacteria strains.</title>
        <authorList>
            <person name="Klenk H.-P."/>
        </authorList>
    </citation>
    <scope>NUCLEOTIDE SEQUENCE [LARGE SCALE GENOMIC DNA]</scope>
    <source>
        <strain evidence="6 7">DSM 17894</strain>
    </source>
</reference>
<dbReference type="SUPFAM" id="SSF51735">
    <property type="entry name" value="NAD(P)-binding Rossmann-fold domains"/>
    <property type="match status" value="1"/>
</dbReference>
<sequence>MSTTTPAADPATTATAGGTASAPPELRVGVIGLGFAGSTHLDAFQSLDGARVVALAGQEPDRLQELGTSRGVDDLYADWEDLVARDDLDIVSIGVPNALHHPIAMAALESGKHVFCEKPVATTGDLAAEMVAAAVANDRVLEVAYNHRRRADVAYLASYLADDPIGEIYHARASWLRRSGIPGLGSWFTSRRTAGGGPLIDLGSHVLDIALHLMGEPRAVTVSAVAASALGRAGRGGGSKARAASDGTHEFDVEDFASALIRFDTGASLHLEAAWASYSKAHEDIEVELLGSTGGVRLHVDDYATDDTLTLYSDVAGAPTVSHPRVHVPAGHHRSVIDGFLRSIRAGEGAAAPRHVGHYGEYALHRSRIVDACYESAATGHEVELDGAGE</sequence>
<dbReference type="InterPro" id="IPR050463">
    <property type="entry name" value="Gfo/Idh/MocA_oxidrdct_glycsds"/>
</dbReference>
<dbReference type="GO" id="GO:0016491">
    <property type="term" value="F:oxidoreductase activity"/>
    <property type="evidence" value="ECO:0007669"/>
    <property type="project" value="UniProtKB-KW"/>
</dbReference>
<evidence type="ECO:0000313" key="6">
    <source>
        <dbReference type="EMBL" id="RKR74993.1"/>
    </source>
</evidence>
<dbReference type="SUPFAM" id="SSF55347">
    <property type="entry name" value="Glyceraldehyde-3-phosphate dehydrogenase-like, C-terminal domain"/>
    <property type="match status" value="1"/>
</dbReference>
<feature type="domain" description="GFO/IDH/MocA-like oxidoreductase" evidence="5">
    <location>
        <begin position="156"/>
        <end position="296"/>
    </location>
</feature>
<feature type="region of interest" description="Disordered" evidence="3">
    <location>
        <begin position="1"/>
        <end position="21"/>
    </location>
</feature>
<dbReference type="RefSeq" id="WP_121369838.1">
    <property type="nucleotide sequence ID" value="NZ_RBKS01000001.1"/>
</dbReference>
<dbReference type="EMBL" id="RBKS01000001">
    <property type="protein sequence ID" value="RKR74993.1"/>
    <property type="molecule type" value="Genomic_DNA"/>
</dbReference>
<keyword evidence="7" id="KW-1185">Reference proteome</keyword>
<evidence type="ECO:0000256" key="1">
    <source>
        <dbReference type="ARBA" id="ARBA00023002"/>
    </source>
</evidence>
<dbReference type="InterPro" id="IPR055170">
    <property type="entry name" value="GFO_IDH_MocA-like_dom"/>
</dbReference>
<feature type="domain" description="Gfo/Idh/MocA-like oxidoreductase N-terminal" evidence="4">
    <location>
        <begin position="26"/>
        <end position="145"/>
    </location>
</feature>
<keyword evidence="1" id="KW-0560">Oxidoreductase</keyword>
<dbReference type="AlphaFoldDB" id="A0A495IG46"/>
<evidence type="ECO:0000259" key="5">
    <source>
        <dbReference type="Pfam" id="PF22725"/>
    </source>
</evidence>
<dbReference type="OrthoDB" id="9792085at2"/>
<keyword evidence="2" id="KW-0520">NAD</keyword>
<evidence type="ECO:0000256" key="3">
    <source>
        <dbReference type="SAM" id="MobiDB-lite"/>
    </source>
</evidence>
<accession>A0A495IG46</accession>
<dbReference type="InterPro" id="IPR036291">
    <property type="entry name" value="NAD(P)-bd_dom_sf"/>
</dbReference>
<dbReference type="InterPro" id="IPR000683">
    <property type="entry name" value="Gfo/Idh/MocA-like_OxRdtase_N"/>
</dbReference>
<gene>
    <name evidence="6" type="ORF">C8E83_2127</name>
</gene>
<dbReference type="PANTHER" id="PTHR43818">
    <property type="entry name" value="BCDNA.GH03377"/>
    <property type="match status" value="1"/>
</dbReference>
<dbReference type="GO" id="GO:0000166">
    <property type="term" value="F:nucleotide binding"/>
    <property type="evidence" value="ECO:0007669"/>
    <property type="project" value="InterPro"/>
</dbReference>
<name>A0A495IG46_9MICO</name>
<dbReference type="Gene3D" id="3.40.50.720">
    <property type="entry name" value="NAD(P)-binding Rossmann-like Domain"/>
    <property type="match status" value="1"/>
</dbReference>
<dbReference type="Proteomes" id="UP000280008">
    <property type="component" value="Unassembled WGS sequence"/>
</dbReference>
<protein>
    <submittedName>
        <fullName evidence="6">Putative dehydrogenase</fullName>
    </submittedName>
</protein>
<proteinExistence type="predicted"/>
<dbReference type="Pfam" id="PF22725">
    <property type="entry name" value="GFO_IDH_MocA_C3"/>
    <property type="match status" value="1"/>
</dbReference>
<organism evidence="6 7">
    <name type="scientific">Frondihabitans australicus</name>
    <dbReference type="NCBI Taxonomy" id="386892"/>
    <lineage>
        <taxon>Bacteria</taxon>
        <taxon>Bacillati</taxon>
        <taxon>Actinomycetota</taxon>
        <taxon>Actinomycetes</taxon>
        <taxon>Micrococcales</taxon>
        <taxon>Microbacteriaceae</taxon>
        <taxon>Frondihabitans</taxon>
    </lineage>
</organism>
<dbReference type="Pfam" id="PF01408">
    <property type="entry name" value="GFO_IDH_MocA"/>
    <property type="match status" value="1"/>
</dbReference>
<evidence type="ECO:0000259" key="4">
    <source>
        <dbReference type="Pfam" id="PF01408"/>
    </source>
</evidence>
<evidence type="ECO:0000256" key="2">
    <source>
        <dbReference type="ARBA" id="ARBA00023027"/>
    </source>
</evidence>
<comment type="caution">
    <text evidence="6">The sequence shown here is derived from an EMBL/GenBank/DDBJ whole genome shotgun (WGS) entry which is preliminary data.</text>
</comment>